<dbReference type="EMBL" id="CP036432">
    <property type="protein sequence ID" value="QDV88253.1"/>
    <property type="molecule type" value="Genomic_DNA"/>
</dbReference>
<feature type="signal peptide" evidence="2">
    <location>
        <begin position="1"/>
        <end position="30"/>
    </location>
</feature>
<feature type="compositionally biased region" description="Basic and acidic residues" evidence="1">
    <location>
        <begin position="362"/>
        <end position="375"/>
    </location>
</feature>
<feature type="domain" description="3-keto-alpha-glucoside-1,2-lyase/3-keto-2-hydroxy-glucal hydratase" evidence="3">
    <location>
        <begin position="164"/>
        <end position="340"/>
    </location>
</feature>
<dbReference type="PANTHER" id="PTHR33546:SF1">
    <property type="entry name" value="LARGE, MULTIFUNCTIONAL SECRETED PROTEIN"/>
    <property type="match status" value="1"/>
</dbReference>
<dbReference type="Gene3D" id="2.60.120.560">
    <property type="entry name" value="Exo-inulinase, domain 1"/>
    <property type="match status" value="1"/>
</dbReference>
<accession>A0ABX5Y1U8</accession>
<reference evidence="4 5" key="1">
    <citation type="submission" date="2019-02" db="EMBL/GenBank/DDBJ databases">
        <title>Deep-cultivation of Planctomycetes and their phenomic and genomic characterization uncovers novel biology.</title>
        <authorList>
            <person name="Wiegand S."/>
            <person name="Jogler M."/>
            <person name="Boedeker C."/>
            <person name="Pinto D."/>
            <person name="Vollmers J."/>
            <person name="Rivas-Marin E."/>
            <person name="Kohn T."/>
            <person name="Peeters S.H."/>
            <person name="Heuer A."/>
            <person name="Rast P."/>
            <person name="Oberbeckmann S."/>
            <person name="Bunk B."/>
            <person name="Jeske O."/>
            <person name="Meyerdierks A."/>
            <person name="Storesund J.E."/>
            <person name="Kallscheuer N."/>
            <person name="Luecker S."/>
            <person name="Lage O.M."/>
            <person name="Pohl T."/>
            <person name="Merkel B.J."/>
            <person name="Hornburger P."/>
            <person name="Mueller R.-W."/>
            <person name="Bruemmer F."/>
            <person name="Labrenz M."/>
            <person name="Spormann A.M."/>
            <person name="Op den Camp H."/>
            <person name="Overmann J."/>
            <person name="Amann R."/>
            <person name="Jetten M.S.M."/>
            <person name="Mascher T."/>
            <person name="Medema M.H."/>
            <person name="Devos D.P."/>
            <person name="Kaster A.-K."/>
            <person name="Ovreas L."/>
            <person name="Rohde M."/>
            <person name="Galperin M.Y."/>
            <person name="Jogler C."/>
        </authorList>
    </citation>
    <scope>NUCLEOTIDE SEQUENCE [LARGE SCALE GENOMIC DNA]</scope>
    <source>
        <strain evidence="4 5">TBK1r</strain>
    </source>
</reference>
<evidence type="ECO:0000313" key="5">
    <source>
        <dbReference type="Proteomes" id="UP000318081"/>
    </source>
</evidence>
<dbReference type="PANTHER" id="PTHR33546">
    <property type="entry name" value="LARGE, MULTIFUNCTIONAL SECRETED PROTEIN-RELATED"/>
    <property type="match status" value="1"/>
</dbReference>
<name>A0ABX5Y1U8_9BACT</name>
<evidence type="ECO:0000256" key="2">
    <source>
        <dbReference type="SAM" id="SignalP"/>
    </source>
</evidence>
<dbReference type="RefSeq" id="WP_419580692.1">
    <property type="nucleotide sequence ID" value="NZ_CP036432.1"/>
</dbReference>
<evidence type="ECO:0000259" key="3">
    <source>
        <dbReference type="Pfam" id="PF06439"/>
    </source>
</evidence>
<keyword evidence="5" id="KW-1185">Reference proteome</keyword>
<organism evidence="4 5">
    <name type="scientific">Stieleria magnilauensis</name>
    <dbReference type="NCBI Taxonomy" id="2527963"/>
    <lineage>
        <taxon>Bacteria</taxon>
        <taxon>Pseudomonadati</taxon>
        <taxon>Planctomycetota</taxon>
        <taxon>Planctomycetia</taxon>
        <taxon>Pirellulales</taxon>
        <taxon>Pirellulaceae</taxon>
        <taxon>Stieleria</taxon>
    </lineage>
</organism>
<keyword evidence="2" id="KW-0732">Signal</keyword>
<feature type="region of interest" description="Disordered" evidence="1">
    <location>
        <begin position="362"/>
        <end position="456"/>
    </location>
</feature>
<evidence type="ECO:0000256" key="1">
    <source>
        <dbReference type="SAM" id="MobiDB-lite"/>
    </source>
</evidence>
<dbReference type="Proteomes" id="UP000318081">
    <property type="component" value="Chromosome"/>
</dbReference>
<gene>
    <name evidence="4" type="ORF">TBK1r_72850</name>
</gene>
<proteinExistence type="predicted"/>
<feature type="chain" id="PRO_5045422949" description="3-keto-alpha-glucoside-1,2-lyase/3-keto-2-hydroxy-glucal hydratase domain-containing protein" evidence="2">
    <location>
        <begin position="31"/>
        <end position="456"/>
    </location>
</feature>
<sequence length="456" mass="49547">MSLHLNKFGFHSAAALLAAAMLLIPAASFAQKPTVIPGKGPAYTVPPEKEPNYPLMGEFVGQIGVKGEKKKKQSVALQIRPVAGDQFHAIAFYGGLPGEPNHQSEEMRLIGLRGNDSLVLSGGPWAIFVDPKGCNLVSSSGKLLGRLKRVHRVSPTLGAKAPEGATVLFDGTSVDHFVKAEMTDDGLLKQGAMISPMFQDFDLHVEFRLPYMPQAEGQQRGNSGLYLQSRYECQVLDSFGTEKMYNGLGALYRMKAPDVNMALPPLVWQTYDVHFTAPRWAADGSKIRNARVTSWVNGVKVQDDVELATKTGAGKPEEPTLSPINIQDHGDPVRFRNIWIVDRGITTVDFPVIASKKERQEAAKLEWNEKPKPEEPAAEPAEEAAPAEKAEKKDAAKPGPKPAEKADAKPSAKPEVKEAAKPEVKEAAKPEVKEAADATPSKDEKPQAENPKSEQN</sequence>
<evidence type="ECO:0000313" key="4">
    <source>
        <dbReference type="EMBL" id="QDV88253.1"/>
    </source>
</evidence>
<dbReference type="Pfam" id="PF06439">
    <property type="entry name" value="3keto-disac_hyd"/>
    <property type="match status" value="1"/>
</dbReference>
<protein>
    <recommendedName>
        <fullName evidence="3">3-keto-alpha-glucoside-1,2-lyase/3-keto-2-hydroxy-glucal hydratase domain-containing protein</fullName>
    </recommendedName>
</protein>
<feature type="compositionally biased region" description="Basic and acidic residues" evidence="1">
    <location>
        <begin position="386"/>
        <end position="456"/>
    </location>
</feature>
<dbReference type="InterPro" id="IPR010496">
    <property type="entry name" value="AL/BT2_dom"/>
</dbReference>